<feature type="region of interest" description="Disordered" evidence="1">
    <location>
        <begin position="1"/>
        <end position="46"/>
    </location>
</feature>
<gene>
    <name evidence="2" type="ORF">CRG98_049078</name>
</gene>
<accession>A0A2I0HFR2</accession>
<keyword evidence="3" id="KW-1185">Reference proteome</keyword>
<comment type="caution">
    <text evidence="2">The sequence shown here is derived from an EMBL/GenBank/DDBJ whole genome shotgun (WGS) entry which is preliminary data.</text>
</comment>
<name>A0A2I0HFR2_PUNGR</name>
<organism evidence="2 3">
    <name type="scientific">Punica granatum</name>
    <name type="common">Pomegranate</name>
    <dbReference type="NCBI Taxonomy" id="22663"/>
    <lineage>
        <taxon>Eukaryota</taxon>
        <taxon>Viridiplantae</taxon>
        <taxon>Streptophyta</taxon>
        <taxon>Embryophyta</taxon>
        <taxon>Tracheophyta</taxon>
        <taxon>Spermatophyta</taxon>
        <taxon>Magnoliopsida</taxon>
        <taxon>eudicotyledons</taxon>
        <taxon>Gunneridae</taxon>
        <taxon>Pentapetalae</taxon>
        <taxon>rosids</taxon>
        <taxon>malvids</taxon>
        <taxon>Myrtales</taxon>
        <taxon>Lythraceae</taxon>
        <taxon>Punica</taxon>
    </lineage>
</organism>
<sequence length="46" mass="5100">VFGFRPTNPRGSVNPRRCTERVITPKALRWPQGNSNPGLEANLSAH</sequence>
<dbReference type="EMBL" id="PGOL01034294">
    <property type="protein sequence ID" value="PKI26233.1"/>
    <property type="molecule type" value="Genomic_DNA"/>
</dbReference>
<evidence type="ECO:0000256" key="1">
    <source>
        <dbReference type="SAM" id="MobiDB-lite"/>
    </source>
</evidence>
<dbReference type="AlphaFoldDB" id="A0A2I0HFR2"/>
<dbReference type="Proteomes" id="UP000233551">
    <property type="component" value="Unassembled WGS sequence"/>
</dbReference>
<evidence type="ECO:0000313" key="3">
    <source>
        <dbReference type="Proteomes" id="UP000233551"/>
    </source>
</evidence>
<evidence type="ECO:0000313" key="2">
    <source>
        <dbReference type="EMBL" id="PKI26233.1"/>
    </source>
</evidence>
<proteinExistence type="predicted"/>
<feature type="non-terminal residue" evidence="2">
    <location>
        <position position="1"/>
    </location>
</feature>
<reference evidence="2 3" key="1">
    <citation type="submission" date="2017-11" db="EMBL/GenBank/DDBJ databases">
        <title>De-novo sequencing of pomegranate (Punica granatum L.) genome.</title>
        <authorList>
            <person name="Akparov Z."/>
            <person name="Amiraslanov A."/>
            <person name="Hajiyeva S."/>
            <person name="Abbasov M."/>
            <person name="Kaur K."/>
            <person name="Hamwieh A."/>
            <person name="Solovyev V."/>
            <person name="Salamov A."/>
            <person name="Braich B."/>
            <person name="Kosarev P."/>
            <person name="Mahmoud A."/>
            <person name="Hajiyev E."/>
            <person name="Babayeva S."/>
            <person name="Izzatullayeva V."/>
            <person name="Mammadov A."/>
            <person name="Mammadov A."/>
            <person name="Sharifova S."/>
            <person name="Ojaghi J."/>
            <person name="Eynullazada K."/>
            <person name="Bayramov B."/>
            <person name="Abdulazimova A."/>
            <person name="Shahmuradov I."/>
        </authorList>
    </citation>
    <scope>NUCLEOTIDE SEQUENCE [LARGE SCALE GENOMIC DNA]</scope>
    <source>
        <strain evidence="3">cv. AG2017</strain>
        <tissue evidence="2">Leaf</tissue>
    </source>
</reference>
<protein>
    <submittedName>
        <fullName evidence="2">Uncharacterized protein</fullName>
    </submittedName>
</protein>